<dbReference type="AlphaFoldDB" id="M1K3U1"/>
<feature type="domain" description="GIT Spa2 homology (SHD)" evidence="1">
    <location>
        <begin position="61"/>
        <end position="85"/>
    </location>
</feature>
<dbReference type="EMBL" id="KC513608">
    <property type="protein sequence ID" value="AGE95558.1"/>
    <property type="molecule type" value="Genomic_DNA"/>
</dbReference>
<reference evidence="2" key="1">
    <citation type="journal article" date="2013" name="Eukaryot. Cell">
        <title>Extremely Reduced Levels of Heterozygosity in the Vertebrate Pathogen Encephalitozoon cuniculi.</title>
        <authorList>
            <person name="Selman M."/>
            <person name="Sak B."/>
            <person name="Kvac M."/>
            <person name="Farinelli L."/>
            <person name="Weiss L.M."/>
            <person name="Corradi N."/>
        </authorList>
    </citation>
    <scope>NUCLEOTIDE SEQUENCE</scope>
</reference>
<organism evidence="2">
    <name type="scientific">Encephalitozoon cuniculi</name>
    <name type="common">Microsporidian parasite</name>
    <dbReference type="NCBI Taxonomy" id="6035"/>
    <lineage>
        <taxon>Eukaryota</taxon>
        <taxon>Fungi</taxon>
        <taxon>Fungi incertae sedis</taxon>
        <taxon>Microsporidia</taxon>
        <taxon>Unikaryonidae</taxon>
        <taxon>Encephalitozoon</taxon>
    </lineage>
</organism>
<sequence>MILPYIIQTETQNEIKHTRKTKQLNMGNRKNKEIVRCELESYVAAEKKSSSPNVRQADAIQKMMSLPEKNFDELVSDIVNEMRRRSAMPSSTPETPMQRKLCRIHEDGFKSLILDLLLVMSQRSPEDGCSPENVHGLIDNLDKLISSLKEDMINEEKMVQTIYSSHSTLEKVMLFIEYTRNVFDRNGEDTKLPEYMMKEIKEYSDTQDGDEFDLMFNADMLLNKWDRSKYSSLQEYRYHRSNIQRLEVMDLEHEVKKRLIRNEISQIYSLLATEDINLERVREKHLESRVYGLVDILSKIKDDAEEGKQIDAYEYLGDVAGSSEDILGLAENMGLANEAHLDHLKMKIASLEQIHDRSSNEEPLPAMFATIEAVKKVLGDISRGRGTH</sequence>
<gene>
    <name evidence="2" type="ORF">ECU02_0270</name>
</gene>
<proteinExistence type="predicted"/>
<protein>
    <recommendedName>
        <fullName evidence="1">GIT Spa2 homology (SHD) domain-containing protein</fullName>
    </recommendedName>
</protein>
<dbReference type="VEuPathDB" id="MicrosporidiaDB:AEWD_020220"/>
<dbReference type="VEuPathDB" id="MicrosporidiaDB:AEWQ_020190"/>
<dbReference type="VEuPathDB" id="MicrosporidiaDB:M970_020200"/>
<accession>M1K3U1</accession>
<evidence type="ECO:0000313" key="2">
    <source>
        <dbReference type="EMBL" id="AGE95558.1"/>
    </source>
</evidence>
<dbReference type="InterPro" id="IPR013724">
    <property type="entry name" value="GIT_SHD"/>
</dbReference>
<dbReference type="VEuPathDB" id="MicrosporidiaDB:AEWR_020200"/>
<dbReference type="Pfam" id="PF08518">
    <property type="entry name" value="GIT_SHD"/>
    <property type="match status" value="1"/>
</dbReference>
<evidence type="ECO:0000259" key="1">
    <source>
        <dbReference type="Pfam" id="PF08518"/>
    </source>
</evidence>
<name>M1K3U1_ENCCN</name>
<dbReference type="VEuPathDB" id="MicrosporidiaDB:ECU02_0270"/>